<dbReference type="Pfam" id="PF07963">
    <property type="entry name" value="N_methyl"/>
    <property type="match status" value="1"/>
</dbReference>
<dbReference type="NCBIfam" id="TIGR02532">
    <property type="entry name" value="IV_pilin_GFxxxE"/>
    <property type="match status" value="1"/>
</dbReference>
<evidence type="ECO:0000313" key="3">
    <source>
        <dbReference type="EMBL" id="RDH45523.1"/>
    </source>
</evidence>
<evidence type="ECO:0000313" key="4">
    <source>
        <dbReference type="Proteomes" id="UP000257039"/>
    </source>
</evidence>
<reference evidence="3 4" key="1">
    <citation type="submission" date="2017-04" db="EMBL/GenBank/DDBJ databases">
        <title>Draft genome sequence of Zooshikella ganghwensis VG4 isolated from Red Sea sediments.</title>
        <authorList>
            <person name="Rehman Z."/>
            <person name="Alam I."/>
            <person name="Kamau A."/>
            <person name="Bajic V."/>
            <person name="Leiknes T."/>
        </authorList>
    </citation>
    <scope>NUCLEOTIDE SEQUENCE [LARGE SCALE GENOMIC DNA]</scope>
    <source>
        <strain evidence="3 4">VG4</strain>
    </source>
</reference>
<gene>
    <name evidence="3" type="primary">pilV</name>
    <name evidence="3" type="ORF">B9G39_19865</name>
</gene>
<keyword evidence="1" id="KW-0812">Transmembrane</keyword>
<accession>A0A4P9VPW7</accession>
<keyword evidence="1" id="KW-0472">Membrane</keyword>
<organism evidence="3 4">
    <name type="scientific">Zooshikella ganghwensis</name>
    <dbReference type="NCBI Taxonomy" id="202772"/>
    <lineage>
        <taxon>Bacteria</taxon>
        <taxon>Pseudomonadati</taxon>
        <taxon>Pseudomonadota</taxon>
        <taxon>Gammaproteobacteria</taxon>
        <taxon>Oceanospirillales</taxon>
        <taxon>Zooshikellaceae</taxon>
        <taxon>Zooshikella</taxon>
    </lineage>
</organism>
<keyword evidence="1" id="KW-1133">Transmembrane helix</keyword>
<evidence type="ECO:0000259" key="2">
    <source>
        <dbReference type="Pfam" id="PF22150"/>
    </source>
</evidence>
<feature type="domain" description="Type IV pilin Tt1218-like" evidence="2">
    <location>
        <begin position="30"/>
        <end position="122"/>
    </location>
</feature>
<protein>
    <submittedName>
        <fullName evidence="3">Type IV pilus modification protein PilV</fullName>
    </submittedName>
</protein>
<sequence length="197" mass="21060">MFAKQHGISLIEVLITVLVLGIGLLGLAGLQSVSMKNTYQSAQRSQVMWLAHELVERMRANPDGTQANSYTTEVAKYSPNTKCGSATRPTPMCSTYFDKSTGSAVTPGSDCTDAQMAAFDAWELFCGYSYSNDVRTDMIDSLSQVEATISCTDVDASSTSPDSLACSPGSLISINLSWSTPDRNASTESSVAINVRL</sequence>
<dbReference type="PROSITE" id="PS00409">
    <property type="entry name" value="PROKAR_NTER_METHYL"/>
    <property type="match status" value="1"/>
</dbReference>
<dbReference type="InterPro" id="IPR013362">
    <property type="entry name" value="Pilus_4_PilV"/>
</dbReference>
<keyword evidence="4" id="KW-1185">Reference proteome</keyword>
<name>A0A4P9VPW7_9GAMM</name>
<dbReference type="EMBL" id="NDXW01000001">
    <property type="protein sequence ID" value="RDH45523.1"/>
    <property type="molecule type" value="Genomic_DNA"/>
</dbReference>
<dbReference type="AlphaFoldDB" id="A0A4P9VPW7"/>
<dbReference type="NCBIfam" id="TIGR02523">
    <property type="entry name" value="type_IV_pilV"/>
    <property type="match status" value="1"/>
</dbReference>
<comment type="caution">
    <text evidence="3">The sequence shown here is derived from an EMBL/GenBank/DDBJ whole genome shotgun (WGS) entry which is preliminary data.</text>
</comment>
<dbReference type="Pfam" id="PF22150">
    <property type="entry name" value="Tt1218-like"/>
    <property type="match status" value="1"/>
</dbReference>
<feature type="transmembrane region" description="Helical" evidence="1">
    <location>
        <begin position="6"/>
        <end position="30"/>
    </location>
</feature>
<evidence type="ECO:0000256" key="1">
    <source>
        <dbReference type="SAM" id="Phobius"/>
    </source>
</evidence>
<dbReference type="InterPro" id="IPR012902">
    <property type="entry name" value="N_methyl_site"/>
</dbReference>
<dbReference type="InterPro" id="IPR054402">
    <property type="entry name" value="Tt1218-like_dom"/>
</dbReference>
<proteinExistence type="predicted"/>
<dbReference type="Proteomes" id="UP000257039">
    <property type="component" value="Unassembled WGS sequence"/>
</dbReference>